<name>A0A4V1ERM4_9BACT</name>
<evidence type="ECO:0000313" key="4">
    <source>
        <dbReference type="Proteomes" id="UP000298602"/>
    </source>
</evidence>
<evidence type="ECO:0000256" key="1">
    <source>
        <dbReference type="SAM" id="MobiDB-lite"/>
    </source>
</evidence>
<dbReference type="KEGG" id="dax:FDQ92_08240"/>
<feature type="transmembrane region" description="Helical" evidence="2">
    <location>
        <begin position="45"/>
        <end position="69"/>
    </location>
</feature>
<evidence type="ECO:0008006" key="5">
    <source>
        <dbReference type="Google" id="ProtNLM"/>
    </source>
</evidence>
<reference evidence="3 4" key="1">
    <citation type="submission" date="2019-05" db="EMBL/GenBank/DDBJ databases">
        <title>The Complete Genome Sequence of the n-alkane-degrading Desulfoglaeba alkanexedens ALDC reveals multiple alkylsuccinate synthase gene clusters.</title>
        <authorList>
            <person name="Callaghan A.V."/>
            <person name="Davidova I.A."/>
            <person name="Duncan K.E."/>
            <person name="Morris B."/>
            <person name="McInerney M.J."/>
        </authorList>
    </citation>
    <scope>NUCLEOTIDE SEQUENCE [LARGE SCALE GENOMIC DNA]</scope>
    <source>
        <strain evidence="3 4">ALDC</strain>
    </source>
</reference>
<sequence>MRLFRLFTTALLVAVIVLFIRQNMTTFDMVLPFSLNLYIREQVEWTHRVGSLLLAVGLMGILIGMALMLKPWLHLRKLVNEERKARAELEALLHASEDAEVPGGESEPSESGRIEPPERDRPPRDAPSSVERP</sequence>
<evidence type="ECO:0000313" key="3">
    <source>
        <dbReference type="EMBL" id="QCQ22151.1"/>
    </source>
</evidence>
<reference evidence="3 4" key="2">
    <citation type="submission" date="2019-05" db="EMBL/GenBank/DDBJ databases">
        <authorList>
            <person name="Suflita J.M."/>
            <person name="Marks C.R."/>
        </authorList>
    </citation>
    <scope>NUCLEOTIDE SEQUENCE [LARGE SCALE GENOMIC DNA]</scope>
    <source>
        <strain evidence="3 4">ALDC</strain>
    </source>
</reference>
<protein>
    <recommendedName>
        <fullName evidence="5">LapA family protein</fullName>
    </recommendedName>
</protein>
<gene>
    <name evidence="3" type="ORF">FDQ92_08240</name>
</gene>
<feature type="compositionally biased region" description="Basic and acidic residues" evidence="1">
    <location>
        <begin position="110"/>
        <end position="124"/>
    </location>
</feature>
<dbReference type="Proteomes" id="UP000298602">
    <property type="component" value="Chromosome"/>
</dbReference>
<keyword evidence="4" id="KW-1185">Reference proteome</keyword>
<accession>A0A4V1ERM4</accession>
<keyword evidence="2" id="KW-1133">Transmembrane helix</keyword>
<dbReference type="OrthoDB" id="5526576at2"/>
<dbReference type="EMBL" id="CP040098">
    <property type="protein sequence ID" value="QCQ22151.1"/>
    <property type="molecule type" value="Genomic_DNA"/>
</dbReference>
<proteinExistence type="predicted"/>
<evidence type="ECO:0000256" key="2">
    <source>
        <dbReference type="SAM" id="Phobius"/>
    </source>
</evidence>
<dbReference type="RefSeq" id="WP_137424120.1">
    <property type="nucleotide sequence ID" value="NZ_CP040098.1"/>
</dbReference>
<organism evidence="3 4">
    <name type="scientific">Desulfoglaeba alkanexedens ALDC</name>
    <dbReference type="NCBI Taxonomy" id="980445"/>
    <lineage>
        <taxon>Bacteria</taxon>
        <taxon>Pseudomonadati</taxon>
        <taxon>Thermodesulfobacteriota</taxon>
        <taxon>Syntrophobacteria</taxon>
        <taxon>Syntrophobacterales</taxon>
        <taxon>Syntrophobacteraceae</taxon>
        <taxon>Desulfoglaeba</taxon>
    </lineage>
</organism>
<keyword evidence="2" id="KW-0472">Membrane</keyword>
<keyword evidence="2" id="KW-0812">Transmembrane</keyword>
<dbReference type="AlphaFoldDB" id="A0A4V1ERM4"/>
<feature type="region of interest" description="Disordered" evidence="1">
    <location>
        <begin position="94"/>
        <end position="133"/>
    </location>
</feature>